<dbReference type="InterPro" id="IPR050121">
    <property type="entry name" value="Cytochrome_P450_monoxygenase"/>
</dbReference>
<dbReference type="EMBL" id="JAXLQG010000035">
    <property type="protein sequence ID" value="KAK5527715.1"/>
    <property type="molecule type" value="Genomic_DNA"/>
</dbReference>
<evidence type="ECO:0000313" key="4">
    <source>
        <dbReference type="Proteomes" id="UP001345827"/>
    </source>
</evidence>
<keyword evidence="2" id="KW-0812">Transmembrane</keyword>
<comment type="caution">
    <text evidence="3">The sequence shown here is derived from an EMBL/GenBank/DDBJ whole genome shotgun (WGS) entry which is preliminary data.</text>
</comment>
<keyword evidence="2" id="KW-0472">Membrane</keyword>
<keyword evidence="2" id="KW-1133">Transmembrane helix</keyword>
<dbReference type="InterPro" id="IPR001128">
    <property type="entry name" value="Cyt_P450"/>
</dbReference>
<dbReference type="GO" id="GO:0005506">
    <property type="term" value="F:iron ion binding"/>
    <property type="evidence" value="ECO:0007669"/>
    <property type="project" value="InterPro"/>
</dbReference>
<dbReference type="Pfam" id="PF00067">
    <property type="entry name" value="p450"/>
    <property type="match status" value="1"/>
</dbReference>
<dbReference type="GO" id="GO:0004497">
    <property type="term" value="F:monooxygenase activity"/>
    <property type="evidence" value="ECO:0007669"/>
    <property type="project" value="InterPro"/>
</dbReference>
<name>A0AAV9PV14_9PEZI</name>
<dbReference type="PANTHER" id="PTHR24305">
    <property type="entry name" value="CYTOCHROME P450"/>
    <property type="match status" value="1"/>
</dbReference>
<protein>
    <recommendedName>
        <fullName evidence="5">Cytochrome P450</fullName>
    </recommendedName>
</protein>
<dbReference type="InterPro" id="IPR036396">
    <property type="entry name" value="Cyt_P450_sf"/>
</dbReference>
<gene>
    <name evidence="3" type="ORF">LTR25_010958</name>
</gene>
<feature type="transmembrane region" description="Helical" evidence="2">
    <location>
        <begin position="21"/>
        <end position="48"/>
    </location>
</feature>
<evidence type="ECO:0000313" key="3">
    <source>
        <dbReference type="EMBL" id="KAK5527715.1"/>
    </source>
</evidence>
<sequence>MRRASLSAIMQLGYVSERSTITTWHVCAVLGVLLFLRVVWIGLFRVFFHPLARYPGPFITKLSNIPLTIWTAQARSTYARYGVHKEYGNVSQPKIIELIEKFLDITSSSSKPFNIHDYIHNLFLDTTSQLSFGNSFNLLSGHDHPGARDIETYFTISPLFGVFPIAKYLPVGIFRAAREARSRIVASVQNCINDLRDRLRVGTAQHGLLRLKVEAKYGETGTAFSDEDLIENAVLFIIAGSGTTATTLIYLMYEVGKRPEI</sequence>
<dbReference type="SUPFAM" id="SSF48264">
    <property type="entry name" value="Cytochrome P450"/>
    <property type="match status" value="1"/>
</dbReference>
<dbReference type="Proteomes" id="UP001345827">
    <property type="component" value="Unassembled WGS sequence"/>
</dbReference>
<evidence type="ECO:0000256" key="2">
    <source>
        <dbReference type="SAM" id="Phobius"/>
    </source>
</evidence>
<comment type="similarity">
    <text evidence="1">Belongs to the cytochrome P450 family.</text>
</comment>
<dbReference type="GO" id="GO:0020037">
    <property type="term" value="F:heme binding"/>
    <property type="evidence" value="ECO:0007669"/>
    <property type="project" value="InterPro"/>
</dbReference>
<dbReference type="AlphaFoldDB" id="A0AAV9PV14"/>
<evidence type="ECO:0008006" key="5">
    <source>
        <dbReference type="Google" id="ProtNLM"/>
    </source>
</evidence>
<reference evidence="3 4" key="1">
    <citation type="submission" date="2023-06" db="EMBL/GenBank/DDBJ databases">
        <title>Black Yeasts Isolated from many extreme environments.</title>
        <authorList>
            <person name="Coleine C."/>
            <person name="Stajich J.E."/>
            <person name="Selbmann L."/>
        </authorList>
    </citation>
    <scope>NUCLEOTIDE SEQUENCE [LARGE SCALE GENOMIC DNA]</scope>
    <source>
        <strain evidence="3 4">CCFEE 5887</strain>
    </source>
</reference>
<dbReference type="GO" id="GO:0016705">
    <property type="term" value="F:oxidoreductase activity, acting on paired donors, with incorporation or reduction of molecular oxygen"/>
    <property type="evidence" value="ECO:0007669"/>
    <property type="project" value="InterPro"/>
</dbReference>
<accession>A0AAV9PV14</accession>
<evidence type="ECO:0000256" key="1">
    <source>
        <dbReference type="ARBA" id="ARBA00010617"/>
    </source>
</evidence>
<organism evidence="3 4">
    <name type="scientific">Vermiconidia calcicola</name>
    <dbReference type="NCBI Taxonomy" id="1690605"/>
    <lineage>
        <taxon>Eukaryota</taxon>
        <taxon>Fungi</taxon>
        <taxon>Dikarya</taxon>
        <taxon>Ascomycota</taxon>
        <taxon>Pezizomycotina</taxon>
        <taxon>Dothideomycetes</taxon>
        <taxon>Dothideomycetidae</taxon>
        <taxon>Mycosphaerellales</taxon>
        <taxon>Extremaceae</taxon>
        <taxon>Vermiconidia</taxon>
    </lineage>
</organism>
<proteinExistence type="inferred from homology"/>
<dbReference type="Gene3D" id="1.10.630.10">
    <property type="entry name" value="Cytochrome P450"/>
    <property type="match status" value="1"/>
</dbReference>
<dbReference type="PANTHER" id="PTHR24305:SF166">
    <property type="entry name" value="CYTOCHROME P450 12A4, MITOCHONDRIAL-RELATED"/>
    <property type="match status" value="1"/>
</dbReference>
<keyword evidence="4" id="KW-1185">Reference proteome</keyword>